<accession>A0A0V8JPW8</accession>
<dbReference type="InterPro" id="IPR029101">
    <property type="entry name" value="Sigma_reg_N"/>
</dbReference>
<dbReference type="InterPro" id="IPR025672">
    <property type="entry name" value="Sigma_reg_C_dom"/>
</dbReference>
<keyword evidence="5" id="KW-1185">Reference proteome</keyword>
<feature type="domain" description="Sigma factor regulator N-terminal" evidence="3">
    <location>
        <begin position="64"/>
        <end position="154"/>
    </location>
</feature>
<evidence type="ECO:0000313" key="4">
    <source>
        <dbReference type="EMBL" id="KSU89090.1"/>
    </source>
</evidence>
<keyword evidence="1" id="KW-0472">Membrane</keyword>
<dbReference type="EMBL" id="LNQP01000011">
    <property type="protein sequence ID" value="KSU89090.1"/>
    <property type="molecule type" value="Genomic_DNA"/>
</dbReference>
<gene>
    <name evidence="4" type="ORF">AS180_04365</name>
</gene>
<keyword evidence="1" id="KW-0812">Transmembrane</keyword>
<evidence type="ECO:0000259" key="3">
    <source>
        <dbReference type="Pfam" id="PF13800"/>
    </source>
</evidence>
<dbReference type="Pfam" id="PF13800">
    <property type="entry name" value="Sigma_reg_N"/>
    <property type="match status" value="1"/>
</dbReference>
<feature type="domain" description="Sigma factor regulator C-terminal" evidence="2">
    <location>
        <begin position="213"/>
        <end position="370"/>
    </location>
</feature>
<comment type="caution">
    <text evidence="4">The sequence shown here is derived from an EMBL/GenBank/DDBJ whole genome shotgun (WGS) entry which is preliminary data.</text>
</comment>
<name>A0A0V8JPW8_9BACI</name>
<evidence type="ECO:0000313" key="5">
    <source>
        <dbReference type="Proteomes" id="UP000053681"/>
    </source>
</evidence>
<keyword evidence="1" id="KW-1133">Transmembrane helix</keyword>
<dbReference type="RefSeq" id="WP_025910529.1">
    <property type="nucleotide sequence ID" value="NZ_KQ758631.1"/>
</dbReference>
<evidence type="ECO:0000259" key="2">
    <source>
        <dbReference type="Pfam" id="PF13791"/>
    </source>
</evidence>
<dbReference type="Pfam" id="PF13791">
    <property type="entry name" value="Sigma_reg_C"/>
    <property type="match status" value="1"/>
</dbReference>
<organism evidence="4 5">
    <name type="scientific">Priestia veravalensis</name>
    <dbReference type="NCBI Taxonomy" id="1414648"/>
    <lineage>
        <taxon>Bacteria</taxon>
        <taxon>Bacillati</taxon>
        <taxon>Bacillota</taxon>
        <taxon>Bacilli</taxon>
        <taxon>Bacillales</taxon>
        <taxon>Bacillaceae</taxon>
        <taxon>Priestia</taxon>
    </lineage>
</organism>
<dbReference type="AlphaFoldDB" id="A0A0V8JPW8"/>
<evidence type="ECO:0000256" key="1">
    <source>
        <dbReference type="SAM" id="Phobius"/>
    </source>
</evidence>
<reference evidence="4 5" key="1">
    <citation type="submission" date="2015-11" db="EMBL/GenBank/DDBJ databases">
        <title>Bacillus caseinolyticus sp nov.</title>
        <authorList>
            <person name="Dastager S.G."/>
            <person name="Mawlankar R."/>
        </authorList>
    </citation>
    <scope>NUCLEOTIDE SEQUENCE [LARGE SCALE GENOMIC DNA]</scope>
    <source>
        <strain evidence="4 5">SGD-V-76</strain>
    </source>
</reference>
<sequence length="386" mass="44933">MSCQNMQHQWTKYKDGTLTDAEVEELERHTEECDECMNYLQNLLDEEEIQPVTASSTFDQEKAKRSMIRAKWRQRFTNVLTVLSAFILLWLGGSFLSAIYYSFTPKGEYLRTVDKAAIESALPNIYVQNSRTETKPFFRLQNEYTLYKEIGQAQKSVGQYTFHHLFERVTNVDKNFLNDHYNMKLSFAYPERVKKEKDASFYQKWSNETWGALDQLPEGTVSEIALSFDQAYTMEEIEEKLSSTLSSDISPVWYALDTGYEAKGSDTSNPLVDLTSSFGFPSMLELPFYEEKETFTDEERVVQLLKLLADNERTVQQIRWMNPDELQLTNRYKFVKKNGVKIYGIVLTGPTKELLKLKNEPSITYSSLGEVELWNWFTRPTQGTLH</sequence>
<protein>
    <submittedName>
        <fullName evidence="4">Sigma-M negative effector</fullName>
    </submittedName>
</protein>
<proteinExistence type="predicted"/>
<feature type="transmembrane region" description="Helical" evidence="1">
    <location>
        <begin position="79"/>
        <end position="103"/>
    </location>
</feature>
<dbReference type="Proteomes" id="UP000053681">
    <property type="component" value="Unassembled WGS sequence"/>
</dbReference>